<accession>A0AA97P825</accession>
<evidence type="ECO:0000313" key="1">
    <source>
        <dbReference type="EMBL" id="ELQ43773.1"/>
    </source>
</evidence>
<gene>
    <name evidence="1" type="ORF">OOU_Y34scaffold00132g4</name>
</gene>
<organism evidence="1">
    <name type="scientific">Pyricularia oryzae (strain Y34)</name>
    <name type="common">Rice blast fungus</name>
    <name type="synonym">Magnaporthe oryzae</name>
    <dbReference type="NCBI Taxonomy" id="1143189"/>
    <lineage>
        <taxon>Eukaryota</taxon>
        <taxon>Fungi</taxon>
        <taxon>Dikarya</taxon>
        <taxon>Ascomycota</taxon>
        <taxon>Pezizomycotina</taxon>
        <taxon>Sordariomycetes</taxon>
        <taxon>Sordariomycetidae</taxon>
        <taxon>Magnaporthales</taxon>
        <taxon>Pyriculariaceae</taxon>
        <taxon>Pyricularia</taxon>
    </lineage>
</organism>
<proteinExistence type="predicted"/>
<dbReference type="Proteomes" id="UP000011086">
    <property type="component" value="Unassembled WGS sequence"/>
</dbReference>
<dbReference type="EMBL" id="JH794011">
    <property type="protein sequence ID" value="ELQ43773.1"/>
    <property type="molecule type" value="Genomic_DNA"/>
</dbReference>
<reference evidence="1" key="1">
    <citation type="journal article" date="2012" name="PLoS Genet.">
        <title>Comparative analysis of the genomes of two field isolates of the rice blast fungus Magnaporthe oryzae.</title>
        <authorList>
            <person name="Xue M."/>
            <person name="Yang J."/>
            <person name="Li Z."/>
            <person name="Hu S."/>
            <person name="Yao N."/>
            <person name="Dean R.A."/>
            <person name="Zhao W."/>
            <person name="Shen M."/>
            <person name="Zhang H."/>
            <person name="Li C."/>
            <person name="Liu L."/>
            <person name="Cao L."/>
            <person name="Xu X."/>
            <person name="Xing Y."/>
            <person name="Hsiang T."/>
            <person name="Zhang Z."/>
            <person name="Xu J.R."/>
            <person name="Peng Y.L."/>
        </authorList>
    </citation>
    <scope>NUCLEOTIDE SEQUENCE</scope>
    <source>
        <strain evidence="1">Y34</strain>
    </source>
</reference>
<name>A0AA97P825_PYRO3</name>
<protein>
    <submittedName>
        <fullName evidence="1">Uncharacterized protein</fullName>
    </submittedName>
</protein>
<sequence length="22" mass="2275">MSMLQAGALPRSTVAANLVSEQ</sequence>
<dbReference type="AlphaFoldDB" id="A0AA97P825"/>